<dbReference type="PANTHER" id="PTHR31325">
    <property type="entry name" value="OS01G0798800 PROTEIN-RELATED"/>
    <property type="match status" value="1"/>
</dbReference>
<evidence type="ECO:0000313" key="4">
    <source>
        <dbReference type="Proteomes" id="UP001497457"/>
    </source>
</evidence>
<keyword evidence="4" id="KW-1185">Reference proteome</keyword>
<dbReference type="Pfam" id="PF13968">
    <property type="entry name" value="DUF4220"/>
    <property type="match status" value="1"/>
</dbReference>
<feature type="transmembrane region" description="Helical" evidence="1">
    <location>
        <begin position="145"/>
        <end position="166"/>
    </location>
</feature>
<feature type="transmembrane region" description="Helical" evidence="1">
    <location>
        <begin position="302"/>
        <end position="326"/>
    </location>
</feature>
<name>A0ABC9D081_9POAL</name>
<feature type="domain" description="DUF4220" evidence="2">
    <location>
        <begin position="53"/>
        <end position="381"/>
    </location>
</feature>
<evidence type="ECO:0000313" key="3">
    <source>
        <dbReference type="EMBL" id="CAL5028786.1"/>
    </source>
</evidence>
<accession>A0ABC9D081</accession>
<keyword evidence="1" id="KW-0812">Transmembrane</keyword>
<keyword evidence="1" id="KW-1133">Transmembrane helix</keyword>
<dbReference type="AlphaFoldDB" id="A0ABC9D081"/>
<evidence type="ECO:0000259" key="2">
    <source>
        <dbReference type="Pfam" id="PF13968"/>
    </source>
</evidence>
<sequence>MATEMWLPRAVDFWNEWAIRIATSASLATHVLLIVLAETRRHSARPELTFALWLAYQIMNKAGSYALAHLSLDTTGPSDNEQIMVAFWAPFLLLHLGGPDNVSAYSLDDDKLSWRKFFGSLWKAIGAVYIVFTKIFLANSGPLSLASMIMINIGMFRFFEMAVAILRSLRKKAWGSSNKNQPPVDFSISHCNEGALKIAQGQWQCCGCRALFDSSVELNSPNLETSRKIFNLGWKDMCKVVEIEASLIYDMLYTKASVVYTIGGYFHRFISPIATSAAIFLFSQYPKNNVERPDLIITNMVLIFALVLDVMWLVMALASTWTYGFLTARSGTWLHHKILCSGWWCCFRRFAMCLHPCQLVGKDPSNYRMWSDIVGRFNMLEECTRTPGLIERLCGGLATVLGLADVSNEYRIWKCLSQLPPDVKELVFERIKQRLSGTNPYSMKDLRALWGKEAVNRCNKMFDGLMLPYFGNEFQEDILLWHISTAIYLWSGNQQQLIRGTNAATTQLKHVKAIEVLSEYLMFLVILRPHMLPDPALGKLCEVTMKALRDESINDKENNPGCVARKQKLAEILHSKEKSEKLMNSDANRCLISDAARLAIALQEVKAAQVKDVVELIFDVWVDKLLYAAIRCTRESRARQLGRGGELITIVWIVVEHAGLFRIGETSYRPTKKPPNTDDGEDSQKTFCQKGTVEPVSPQFCCEKDYYC</sequence>
<feature type="transmembrane region" description="Helical" evidence="1">
    <location>
        <begin position="121"/>
        <end position="139"/>
    </location>
</feature>
<reference evidence="3" key="1">
    <citation type="submission" date="2024-10" db="EMBL/GenBank/DDBJ databases">
        <authorList>
            <person name="Ryan C."/>
        </authorList>
    </citation>
    <scope>NUCLEOTIDE SEQUENCE [LARGE SCALE GENOMIC DNA]</scope>
</reference>
<evidence type="ECO:0000256" key="1">
    <source>
        <dbReference type="SAM" id="Phobius"/>
    </source>
</evidence>
<proteinExistence type="predicted"/>
<keyword evidence="1" id="KW-0472">Membrane</keyword>
<dbReference type="InterPro" id="IPR025315">
    <property type="entry name" value="DUF4220"/>
</dbReference>
<dbReference type="EMBL" id="OZ075140">
    <property type="protein sequence ID" value="CAL5028786.1"/>
    <property type="molecule type" value="Genomic_DNA"/>
</dbReference>
<dbReference type="Proteomes" id="UP001497457">
    <property type="component" value="Chromosome 30rd"/>
</dbReference>
<feature type="transmembrane region" description="Helical" evidence="1">
    <location>
        <begin position="17"/>
        <end position="37"/>
    </location>
</feature>
<dbReference type="InterPro" id="IPR007658">
    <property type="entry name" value="DUF594"/>
</dbReference>
<protein>
    <recommendedName>
        <fullName evidence="2">DUF4220 domain-containing protein</fullName>
    </recommendedName>
</protein>
<organism evidence="3 4">
    <name type="scientific">Urochloa decumbens</name>
    <dbReference type="NCBI Taxonomy" id="240449"/>
    <lineage>
        <taxon>Eukaryota</taxon>
        <taxon>Viridiplantae</taxon>
        <taxon>Streptophyta</taxon>
        <taxon>Embryophyta</taxon>
        <taxon>Tracheophyta</taxon>
        <taxon>Spermatophyta</taxon>
        <taxon>Magnoliopsida</taxon>
        <taxon>Liliopsida</taxon>
        <taxon>Poales</taxon>
        <taxon>Poaceae</taxon>
        <taxon>PACMAD clade</taxon>
        <taxon>Panicoideae</taxon>
        <taxon>Panicodae</taxon>
        <taxon>Paniceae</taxon>
        <taxon>Melinidinae</taxon>
        <taxon>Urochloa</taxon>
    </lineage>
</organism>
<gene>
    <name evidence="3" type="ORF">URODEC1_LOCUS80043</name>
</gene>
<dbReference type="Pfam" id="PF04578">
    <property type="entry name" value="DUF594"/>
    <property type="match status" value="1"/>
</dbReference>